<reference evidence="2 3" key="1">
    <citation type="submission" date="2017-04" db="EMBL/GenBank/DDBJ databases">
        <title>The whole genome sequencing and assembly of Halobacillus mangrovi strain.</title>
        <authorList>
            <person name="Lee S.-J."/>
            <person name="Park M.-K."/>
            <person name="Kim J.-Y."/>
            <person name="Lee Y.-J."/>
            <person name="Yi H."/>
            <person name="Bahn Y.-S."/>
            <person name="Kim J.F."/>
            <person name="Lee D.-W."/>
        </authorList>
    </citation>
    <scope>NUCLEOTIDE SEQUENCE [LARGE SCALE GENOMIC DNA]</scope>
    <source>
        <strain evidence="2 3">KTB 131</strain>
    </source>
</reference>
<evidence type="ECO:0000313" key="3">
    <source>
        <dbReference type="Proteomes" id="UP000192527"/>
    </source>
</evidence>
<accession>A0A1W5ZX03</accession>
<sequence>MKRDGFMPCIIFGKIQINNVSGGVINFGDSVYIAPENVTISETNEEDGTPVVDTGVGQAVTDPNIT</sequence>
<dbReference type="EMBL" id="CP020772">
    <property type="protein sequence ID" value="ARI77803.1"/>
    <property type="molecule type" value="Genomic_DNA"/>
</dbReference>
<dbReference type="Proteomes" id="UP000192527">
    <property type="component" value="Chromosome"/>
</dbReference>
<protein>
    <submittedName>
        <fullName evidence="2">Uncharacterized protein</fullName>
    </submittedName>
</protein>
<feature type="region of interest" description="Disordered" evidence="1">
    <location>
        <begin position="42"/>
        <end position="66"/>
    </location>
</feature>
<dbReference type="Pfam" id="PF10676">
    <property type="entry name" value="gerPA"/>
    <property type="match status" value="1"/>
</dbReference>
<evidence type="ECO:0000313" key="2">
    <source>
        <dbReference type="EMBL" id="ARI77803.1"/>
    </source>
</evidence>
<dbReference type="AlphaFoldDB" id="A0A1W5ZX03"/>
<dbReference type="KEGG" id="hmn:HM131_13510"/>
<name>A0A1W5ZX03_9BACI</name>
<evidence type="ECO:0000256" key="1">
    <source>
        <dbReference type="SAM" id="MobiDB-lite"/>
    </source>
</evidence>
<gene>
    <name evidence="2" type="ORF">HM131_13510</name>
</gene>
<dbReference type="InterPro" id="IPR019618">
    <property type="entry name" value="Spore_germination_GerPA"/>
</dbReference>
<keyword evidence="3" id="KW-1185">Reference proteome</keyword>
<proteinExistence type="predicted"/>
<organism evidence="2 3">
    <name type="scientific">Halobacillus mangrovi</name>
    <dbReference type="NCBI Taxonomy" id="402384"/>
    <lineage>
        <taxon>Bacteria</taxon>
        <taxon>Bacillati</taxon>
        <taxon>Bacillota</taxon>
        <taxon>Bacilli</taxon>
        <taxon>Bacillales</taxon>
        <taxon>Bacillaceae</taxon>
        <taxon>Halobacillus</taxon>
    </lineage>
</organism>